<feature type="compositionally biased region" description="Low complexity" evidence="6">
    <location>
        <begin position="33"/>
        <end position="67"/>
    </location>
</feature>
<comment type="subcellular location">
    <subcellularLocation>
        <location evidence="1">Membrane</location>
    </subcellularLocation>
</comment>
<keyword evidence="4" id="KW-0472">Membrane</keyword>
<evidence type="ECO:0000256" key="7">
    <source>
        <dbReference type="SAM" id="SignalP"/>
    </source>
</evidence>
<dbReference type="EMBL" id="VBTY01000010">
    <property type="protein sequence ID" value="MDG3493397.1"/>
    <property type="molecule type" value="Genomic_DNA"/>
</dbReference>
<dbReference type="PANTHER" id="PTHR12815">
    <property type="entry name" value="SORTING AND ASSEMBLY MACHINERY SAMM50 PROTEIN FAMILY MEMBER"/>
    <property type="match status" value="1"/>
</dbReference>
<dbReference type="Gene3D" id="3.10.20.310">
    <property type="entry name" value="membrane protein fhac"/>
    <property type="match status" value="3"/>
</dbReference>
<dbReference type="Pfam" id="PF07244">
    <property type="entry name" value="POTRA"/>
    <property type="match status" value="3"/>
</dbReference>
<dbReference type="InterPro" id="IPR034746">
    <property type="entry name" value="POTRA"/>
</dbReference>
<feature type="domain" description="POTRA" evidence="8">
    <location>
        <begin position="186"/>
        <end position="260"/>
    </location>
</feature>
<dbReference type="PROSITE" id="PS51779">
    <property type="entry name" value="POTRA"/>
    <property type="match status" value="1"/>
</dbReference>
<evidence type="ECO:0000256" key="5">
    <source>
        <dbReference type="ARBA" id="ARBA00023237"/>
    </source>
</evidence>
<evidence type="ECO:0000256" key="4">
    <source>
        <dbReference type="ARBA" id="ARBA00023136"/>
    </source>
</evidence>
<comment type="caution">
    <text evidence="9">The sequence shown here is derived from an EMBL/GenBank/DDBJ whole genome shotgun (WGS) entry which is preliminary data.</text>
</comment>
<dbReference type="InterPro" id="IPR000184">
    <property type="entry name" value="Bac_surfAg_D15"/>
</dbReference>
<dbReference type="InterPro" id="IPR010827">
    <property type="entry name" value="BamA/TamA_POTRA"/>
</dbReference>
<feature type="chain" id="PRO_5040897459" evidence="7">
    <location>
        <begin position="25"/>
        <end position="693"/>
    </location>
</feature>
<dbReference type="Pfam" id="PF01103">
    <property type="entry name" value="Omp85"/>
    <property type="match status" value="1"/>
</dbReference>
<evidence type="ECO:0000313" key="9">
    <source>
        <dbReference type="EMBL" id="MDG3493397.1"/>
    </source>
</evidence>
<feature type="region of interest" description="Disordered" evidence="6">
    <location>
        <begin position="29"/>
        <end position="99"/>
    </location>
</feature>
<dbReference type="InterPro" id="IPR039910">
    <property type="entry name" value="D15-like"/>
</dbReference>
<dbReference type="AlphaFoldDB" id="A0A9X4M4C4"/>
<sequence>MRINLLVFTAIAASSTLLTNPLLAKASPAKQEIAQAPTPQSTTPPASAQTAPQSSTIAQTPQPTTTPTQPPQSSPSVPPNTPTPQNTNPTFNLPSTAPAPATTNEIQVLVGEVAIKTPEGQPPLPPELEQRIYDAISTKPGRTVTRTQLQSDINAVFATGFFSNVQAEPEDTDIGVRVTFFVLPNPVLKSVNADGTKVLEDGVINRIFGSQIGKVTNLKDIQAGVKELEKYYQDKGYVLAQVVDIKATPEGNINLVVSEGAIEAIKVAFINEDGKTVDKDGKPVTGTTRDFIITRELTIKEGEIFNKNTVQSDLQKVYGLGLFDDLNIGLAPGTDPRKVVVTVNVKERNTGSISAGAGISSSTGLFGTVSFQQQNLGGNNQKLGLDVQVGTTSLLFDLNFTDPWLAGDPYHTSFSANIFNQRAYSYIFDGSVGIGSNNDQPVINRLGLGFSFSRPLSSRDTASLGFRYQRVSVLNNTNNAIAATDSLGNQLSTSGTGQDDLLLLQLAYASDQRDNPIKPSSGSVFRIATEQSIPIGLGSIFLNRVRASYSFYMPVNFLNFSEGTQALAFNIQAGTVIGTLPPYEAFQLGGSNSVRGWDEGKIGSGRSFGIFSAEYRFPVFNIVGGVLFFDYGTDLGSASAVPGNPAGVRNKPGNGAGYGIGVRVQSPLGSIRVDYGLSSNGGNQFSFGLGEKF</sequence>
<feature type="compositionally biased region" description="Pro residues" evidence="6">
    <location>
        <begin position="68"/>
        <end position="82"/>
    </location>
</feature>
<dbReference type="Gene3D" id="2.40.160.50">
    <property type="entry name" value="membrane protein fhac: a member of the omp85/tpsb transporter family"/>
    <property type="match status" value="1"/>
</dbReference>
<dbReference type="PANTHER" id="PTHR12815:SF47">
    <property type="entry name" value="TRANSLOCATION AND ASSEMBLY MODULE SUBUNIT TAMA"/>
    <property type="match status" value="1"/>
</dbReference>
<gene>
    <name evidence="9" type="ORF">FEV09_02390</name>
</gene>
<keyword evidence="2" id="KW-0812">Transmembrane</keyword>
<dbReference type="RefSeq" id="WP_009625439.1">
    <property type="nucleotide sequence ID" value="NZ_VBTY01000010.1"/>
</dbReference>
<dbReference type="GO" id="GO:0019867">
    <property type="term" value="C:outer membrane"/>
    <property type="evidence" value="ECO:0007669"/>
    <property type="project" value="InterPro"/>
</dbReference>
<evidence type="ECO:0000313" key="10">
    <source>
        <dbReference type="Proteomes" id="UP001152872"/>
    </source>
</evidence>
<name>A0A9X4M4C4_9CYAN</name>
<evidence type="ECO:0000256" key="1">
    <source>
        <dbReference type="ARBA" id="ARBA00004370"/>
    </source>
</evidence>
<evidence type="ECO:0000256" key="6">
    <source>
        <dbReference type="SAM" id="MobiDB-lite"/>
    </source>
</evidence>
<feature type="signal peptide" evidence="7">
    <location>
        <begin position="1"/>
        <end position="24"/>
    </location>
</feature>
<proteinExistence type="predicted"/>
<protein>
    <submittedName>
        <fullName evidence="9">BamA/TamA family outer membrane protein</fullName>
    </submittedName>
</protein>
<accession>A0A9X4M4C4</accession>
<keyword evidence="3 7" id="KW-0732">Signal</keyword>
<dbReference type="Proteomes" id="UP001152872">
    <property type="component" value="Unassembled WGS sequence"/>
</dbReference>
<keyword evidence="5" id="KW-0998">Cell outer membrane</keyword>
<evidence type="ECO:0000259" key="8">
    <source>
        <dbReference type="PROSITE" id="PS51779"/>
    </source>
</evidence>
<evidence type="ECO:0000256" key="2">
    <source>
        <dbReference type="ARBA" id="ARBA00022692"/>
    </source>
</evidence>
<keyword evidence="10" id="KW-1185">Reference proteome</keyword>
<organism evidence="9 10">
    <name type="scientific">Pseudanabaena catenata USMAC16</name>
    <dbReference type="NCBI Taxonomy" id="1855837"/>
    <lineage>
        <taxon>Bacteria</taxon>
        <taxon>Bacillati</taxon>
        <taxon>Cyanobacteriota</taxon>
        <taxon>Cyanophyceae</taxon>
        <taxon>Pseudanabaenales</taxon>
        <taxon>Pseudanabaenaceae</taxon>
        <taxon>Pseudanabaena</taxon>
    </lineage>
</organism>
<reference evidence="9" key="1">
    <citation type="submission" date="2019-05" db="EMBL/GenBank/DDBJ databases">
        <title>Whole genome sequencing of Pseudanabaena catenata USMAC16.</title>
        <authorList>
            <person name="Khan Z."/>
            <person name="Omar W.M."/>
            <person name="Convey P."/>
            <person name="Merican F."/>
            <person name="Najimudin N."/>
        </authorList>
    </citation>
    <scope>NUCLEOTIDE SEQUENCE</scope>
    <source>
        <strain evidence="9">USMAC16</strain>
    </source>
</reference>
<evidence type="ECO:0000256" key="3">
    <source>
        <dbReference type="ARBA" id="ARBA00022729"/>
    </source>
</evidence>